<dbReference type="EMBL" id="MW269554">
    <property type="protein sequence ID" value="QPZ53287.1"/>
    <property type="molecule type" value="Genomic_DNA"/>
</dbReference>
<feature type="region of interest" description="Disordered" evidence="1">
    <location>
        <begin position="77"/>
        <end position="111"/>
    </location>
</feature>
<gene>
    <name evidence="2" type="ORF">AchV4_0067</name>
</gene>
<evidence type="ECO:0000313" key="3">
    <source>
        <dbReference type="Proteomes" id="UP000595170"/>
    </source>
</evidence>
<proteinExistence type="predicted"/>
<evidence type="ECO:0000256" key="1">
    <source>
        <dbReference type="SAM" id="MobiDB-lite"/>
    </source>
</evidence>
<reference evidence="2 3" key="1">
    <citation type="submission" date="2020-11" db="EMBL/GenBank/DDBJ databases">
        <title>Complete Genome Sequence of Achromobacter phage vB_AchrS_AchV4.</title>
        <authorList>
            <person name="Kaliniene L."/>
            <person name="Noreika A."/>
            <person name="Meskys R."/>
        </authorList>
    </citation>
    <scope>NUCLEOTIDE SEQUENCE [LARGE SCALE GENOMIC DNA]</scope>
</reference>
<name>A0A7T3PGX2_9CAUD</name>
<accession>A0A7T3PGX2</accession>
<sequence length="111" mass="12008">MHLPAELTSRAARFPPLVESQGQHMRSSSIGRTLVLATMGMFGATSAAASRLAEAITKSSRQIDTMIAQRVDERGRPMLYSGAAGGGNKRSRNTVAQAKRAAIKARNRKRR</sequence>
<dbReference type="Proteomes" id="UP000595170">
    <property type="component" value="Segment"/>
</dbReference>
<feature type="compositionally biased region" description="Basic residues" evidence="1">
    <location>
        <begin position="101"/>
        <end position="111"/>
    </location>
</feature>
<keyword evidence="3" id="KW-1185">Reference proteome</keyword>
<organism evidence="2 3">
    <name type="scientific">Achromobacter phage vB_AchrS_AchV4</name>
    <dbReference type="NCBI Taxonomy" id="2796514"/>
    <lineage>
        <taxon>Viruses</taxon>
        <taxon>Duplodnaviria</taxon>
        <taxon>Heunggongvirae</taxon>
        <taxon>Uroviricota</taxon>
        <taxon>Caudoviricetes</taxon>
        <taxon>Casjensviridae</taxon>
        <taxon>Gediminasvirus</taxon>
        <taxon>Gediminasvirus AchV4</taxon>
    </lineage>
</organism>
<protein>
    <submittedName>
        <fullName evidence="2">Uncharacterized protein</fullName>
    </submittedName>
</protein>
<evidence type="ECO:0000313" key="2">
    <source>
        <dbReference type="EMBL" id="QPZ53287.1"/>
    </source>
</evidence>